<evidence type="ECO:0000256" key="6">
    <source>
        <dbReference type="ARBA" id="ARBA00023002"/>
    </source>
</evidence>
<evidence type="ECO:0000313" key="15">
    <source>
        <dbReference type="Proteomes" id="UP000791080"/>
    </source>
</evidence>
<evidence type="ECO:0000256" key="4">
    <source>
        <dbReference type="ARBA" id="ARBA00022723"/>
    </source>
</evidence>
<feature type="transmembrane region" description="Helical" evidence="13">
    <location>
        <begin position="200"/>
        <end position="221"/>
    </location>
</feature>
<dbReference type="InterPro" id="IPR003780">
    <property type="entry name" value="COX15/CtaA_fam"/>
</dbReference>
<accession>A0ABT1JBW9</accession>
<keyword evidence="4" id="KW-0479">Metal-binding</keyword>
<evidence type="ECO:0000256" key="13">
    <source>
        <dbReference type="SAM" id="Phobius"/>
    </source>
</evidence>
<dbReference type="Pfam" id="PF02628">
    <property type="entry name" value="COX15-CtaA"/>
    <property type="match status" value="1"/>
</dbReference>
<keyword evidence="6" id="KW-0560">Oxidoreductase</keyword>
<evidence type="ECO:0000256" key="11">
    <source>
        <dbReference type="ARBA" id="ARBA00023444"/>
    </source>
</evidence>
<evidence type="ECO:0000256" key="2">
    <source>
        <dbReference type="ARBA" id="ARBA00022475"/>
    </source>
</evidence>
<keyword evidence="10" id="KW-1015">Disulfide bond</keyword>
<name>A0ABT1JBW9_ACTCY</name>
<feature type="transmembrane region" description="Helical" evidence="13">
    <location>
        <begin position="117"/>
        <end position="138"/>
    </location>
</feature>
<evidence type="ECO:0000256" key="1">
    <source>
        <dbReference type="ARBA" id="ARBA00004141"/>
    </source>
</evidence>
<keyword evidence="9 13" id="KW-0472">Membrane</keyword>
<feature type="transmembrane region" description="Helical" evidence="13">
    <location>
        <begin position="89"/>
        <end position="111"/>
    </location>
</feature>
<comment type="pathway">
    <text evidence="11">Porphyrin-containing compound metabolism.</text>
</comment>
<evidence type="ECO:0000256" key="10">
    <source>
        <dbReference type="ARBA" id="ARBA00023157"/>
    </source>
</evidence>
<keyword evidence="5 13" id="KW-1133">Transmembrane helix</keyword>
<feature type="transmembrane region" description="Helical" evidence="13">
    <location>
        <begin position="159"/>
        <end position="180"/>
    </location>
</feature>
<evidence type="ECO:0000256" key="3">
    <source>
        <dbReference type="ARBA" id="ARBA00022692"/>
    </source>
</evidence>
<evidence type="ECO:0000313" key="14">
    <source>
        <dbReference type="EMBL" id="MCP2329993.1"/>
    </source>
</evidence>
<evidence type="ECO:0000256" key="5">
    <source>
        <dbReference type="ARBA" id="ARBA00022989"/>
    </source>
</evidence>
<sequence length="316" mass="33572">MRAFAIAAVVTHAGIAVTGSVVRVTGSGLGCPTWPNCFPGSLVPVAHPEYDTLNQWIEFGNRLLTGVVGFVSLACLFLALITRPRRRRLVLLALAMPLGTLAQGIMGGITVLMELRWWTVALHFLGSSLLVWLAVLLVRASTEGDQEERPLVPGAVRGLVLTMNIVLAGLLVTGTLVTAAGPHSGDIDTPRLELPVANLAQVHAEFLFLFLGMLIALGFTMRAVSAPARMWRGFWWVVGVVLAQGTVGMVQYWTGVPEVLVALHVLGAGATVVVVAWFWTTLRDRGRAPVPFSTRGRASDGSAAAPREPVGAGSSD</sequence>
<dbReference type="InterPro" id="IPR050450">
    <property type="entry name" value="COX15/CtaA_HemeA_synthase"/>
</dbReference>
<protein>
    <submittedName>
        <fullName evidence="14">Cytochrome c oxidase assembly protein subunit 15</fullName>
    </submittedName>
</protein>
<dbReference type="Proteomes" id="UP000791080">
    <property type="component" value="Unassembled WGS sequence"/>
</dbReference>
<evidence type="ECO:0000256" key="8">
    <source>
        <dbReference type="ARBA" id="ARBA00023133"/>
    </source>
</evidence>
<feature type="region of interest" description="Disordered" evidence="12">
    <location>
        <begin position="293"/>
        <end position="316"/>
    </location>
</feature>
<dbReference type="PANTHER" id="PTHR35457:SF1">
    <property type="entry name" value="HEME A SYNTHASE"/>
    <property type="match status" value="1"/>
</dbReference>
<comment type="caution">
    <text evidence="14">The sequence shown here is derived from an EMBL/GenBank/DDBJ whole genome shotgun (WGS) entry which is preliminary data.</text>
</comment>
<feature type="transmembrane region" description="Helical" evidence="13">
    <location>
        <begin position="259"/>
        <end position="279"/>
    </location>
</feature>
<gene>
    <name evidence="14" type="ORF">G443_000263</name>
</gene>
<evidence type="ECO:0000256" key="7">
    <source>
        <dbReference type="ARBA" id="ARBA00023004"/>
    </source>
</evidence>
<dbReference type="PANTHER" id="PTHR35457">
    <property type="entry name" value="HEME A SYNTHASE"/>
    <property type="match status" value="1"/>
</dbReference>
<comment type="subcellular location">
    <subcellularLocation>
        <location evidence="1">Membrane</location>
        <topology evidence="1">Multi-pass membrane protein</topology>
    </subcellularLocation>
</comment>
<feature type="transmembrane region" description="Helical" evidence="13">
    <location>
        <begin position="63"/>
        <end position="82"/>
    </location>
</feature>
<keyword evidence="15" id="KW-1185">Reference proteome</keyword>
<feature type="transmembrane region" description="Helical" evidence="13">
    <location>
        <begin position="233"/>
        <end position="253"/>
    </location>
</feature>
<keyword evidence="7" id="KW-0408">Iron</keyword>
<evidence type="ECO:0000256" key="12">
    <source>
        <dbReference type="SAM" id="MobiDB-lite"/>
    </source>
</evidence>
<keyword evidence="8" id="KW-0350">Heme biosynthesis</keyword>
<keyword evidence="3 13" id="KW-0812">Transmembrane</keyword>
<evidence type="ECO:0000256" key="9">
    <source>
        <dbReference type="ARBA" id="ARBA00023136"/>
    </source>
</evidence>
<dbReference type="EMBL" id="AUBJ02000001">
    <property type="protein sequence ID" value="MCP2329993.1"/>
    <property type="molecule type" value="Genomic_DNA"/>
</dbReference>
<proteinExistence type="predicted"/>
<reference evidence="14 15" key="1">
    <citation type="submission" date="2022-06" db="EMBL/GenBank/DDBJ databases">
        <title>Genomic Encyclopedia of Type Strains, Phase I: the one thousand microbial genomes (KMG-I) project.</title>
        <authorList>
            <person name="Kyrpides N."/>
        </authorList>
    </citation>
    <scope>NUCLEOTIDE SEQUENCE [LARGE SCALE GENOMIC DNA]</scope>
    <source>
        <strain evidence="14 15">DSM 43889</strain>
    </source>
</reference>
<organism evidence="14 15">
    <name type="scientific">Actinoalloteichus caeruleus DSM 43889</name>
    <dbReference type="NCBI Taxonomy" id="1120930"/>
    <lineage>
        <taxon>Bacteria</taxon>
        <taxon>Bacillati</taxon>
        <taxon>Actinomycetota</taxon>
        <taxon>Actinomycetes</taxon>
        <taxon>Pseudonocardiales</taxon>
        <taxon>Pseudonocardiaceae</taxon>
        <taxon>Actinoalloteichus</taxon>
        <taxon>Actinoalloteichus cyanogriseus</taxon>
    </lineage>
</organism>
<keyword evidence="2" id="KW-1003">Cell membrane</keyword>